<keyword evidence="17" id="KW-1015">Disulfide bond</keyword>
<evidence type="ECO:0000256" key="10">
    <source>
        <dbReference type="ARBA" id="ARBA00022723"/>
    </source>
</evidence>
<keyword evidence="6 19" id="KW-0813">Transport</keyword>
<comment type="miscellaneous">
    <text evidence="19">The Rieske protein is a high potential 2Fe-2S protein.</text>
</comment>
<gene>
    <name evidence="23" type="ORF">A0123_01609</name>
</gene>
<dbReference type="Gene3D" id="2.102.10.10">
    <property type="entry name" value="Rieske [2Fe-2S] iron-sulphur domain"/>
    <property type="match status" value="1"/>
</dbReference>
<dbReference type="InterPro" id="IPR019470">
    <property type="entry name" value="Ubiq_cytC_Rdtase_Fe-S_su_TAT"/>
</dbReference>
<dbReference type="InterPro" id="IPR006317">
    <property type="entry name" value="Ubiquinol_cyt_c_Rdtase_Fe-S-su"/>
</dbReference>
<evidence type="ECO:0000256" key="5">
    <source>
        <dbReference type="ARBA" id="ARBA00019816"/>
    </source>
</evidence>
<comment type="caution">
    <text evidence="23">The sequence shown here is derived from an EMBL/GenBank/DDBJ whole genome shotgun (WGS) entry which is preliminary data.</text>
</comment>
<comment type="subcellular location">
    <subcellularLocation>
        <location evidence="2">Cell membrane</location>
        <topology evidence="2">Single-pass membrane protein</topology>
    </subcellularLocation>
</comment>
<dbReference type="GO" id="GO:0046872">
    <property type="term" value="F:metal ion binding"/>
    <property type="evidence" value="ECO:0007669"/>
    <property type="project" value="UniProtKB-KW"/>
</dbReference>
<dbReference type="EMBL" id="LUTU01000007">
    <property type="protein sequence ID" value="OAJ67567.1"/>
    <property type="molecule type" value="Genomic_DNA"/>
</dbReference>
<dbReference type="GO" id="GO:0051537">
    <property type="term" value="F:2 iron, 2 sulfur cluster binding"/>
    <property type="evidence" value="ECO:0007669"/>
    <property type="project" value="UniProtKB-KW"/>
</dbReference>
<evidence type="ECO:0000256" key="8">
    <source>
        <dbReference type="ARBA" id="ARBA00022692"/>
    </source>
</evidence>
<evidence type="ECO:0000256" key="14">
    <source>
        <dbReference type="ARBA" id="ARBA00023004"/>
    </source>
</evidence>
<dbReference type="InterPro" id="IPR014349">
    <property type="entry name" value="Rieske_Fe-S_prot"/>
</dbReference>
<keyword evidence="13" id="KW-1133">Transmembrane helix</keyword>
<feature type="domain" description="Rieske" evidence="22">
    <location>
        <begin position="100"/>
        <end position="200"/>
    </location>
</feature>
<evidence type="ECO:0000256" key="19">
    <source>
        <dbReference type="RuleBase" id="RU004494"/>
    </source>
</evidence>
<dbReference type="AlphaFoldDB" id="A0A1B6VKS3"/>
<dbReference type="OrthoDB" id="9767869at2"/>
<comment type="catalytic activity">
    <reaction evidence="18 19">
        <text>a quinol + 2 Fe(III)-[cytochrome c](out) = a quinone + 2 Fe(II)-[cytochrome c](out) + 2 H(+)(out)</text>
        <dbReference type="Rhea" id="RHEA:11484"/>
        <dbReference type="Rhea" id="RHEA-COMP:10350"/>
        <dbReference type="Rhea" id="RHEA-COMP:14399"/>
        <dbReference type="ChEBI" id="CHEBI:15378"/>
        <dbReference type="ChEBI" id="CHEBI:24646"/>
        <dbReference type="ChEBI" id="CHEBI:29033"/>
        <dbReference type="ChEBI" id="CHEBI:29034"/>
        <dbReference type="ChEBI" id="CHEBI:132124"/>
        <dbReference type="EC" id="7.1.1.8"/>
    </reaction>
</comment>
<feature type="compositionally biased region" description="Polar residues" evidence="21">
    <location>
        <begin position="1"/>
        <end position="14"/>
    </location>
</feature>
<comment type="function">
    <text evidence="1">Component of the ubiquinol-cytochrome c reductase complex (complex III or cytochrome b-c1 complex), which is a respiratory chain that generates an electrochemical potential coupled to ATP synthesis.</text>
</comment>
<evidence type="ECO:0000313" key="24">
    <source>
        <dbReference type="Proteomes" id="UP000077786"/>
    </source>
</evidence>
<evidence type="ECO:0000256" key="17">
    <source>
        <dbReference type="ARBA" id="ARBA00023157"/>
    </source>
</evidence>
<dbReference type="Proteomes" id="UP000077786">
    <property type="component" value="Unassembled WGS sequence"/>
</dbReference>
<organism evidence="23 24">
    <name type="scientific">Gluconobacter cerinus</name>
    <dbReference type="NCBI Taxonomy" id="38307"/>
    <lineage>
        <taxon>Bacteria</taxon>
        <taxon>Pseudomonadati</taxon>
        <taxon>Pseudomonadota</taxon>
        <taxon>Alphaproteobacteria</taxon>
        <taxon>Acetobacterales</taxon>
        <taxon>Acetobacteraceae</taxon>
        <taxon>Gluconobacter</taxon>
    </lineage>
</organism>
<keyword evidence="11" id="KW-1278">Translocase</keyword>
<dbReference type="InterPro" id="IPR036922">
    <property type="entry name" value="Rieske_2Fe-2S_sf"/>
</dbReference>
<dbReference type="PANTHER" id="PTHR10134">
    <property type="entry name" value="CYTOCHROME B-C1 COMPLEX SUBUNIT RIESKE, MITOCHONDRIAL"/>
    <property type="match status" value="1"/>
</dbReference>
<evidence type="ECO:0000256" key="1">
    <source>
        <dbReference type="ARBA" id="ARBA00002444"/>
    </source>
</evidence>
<comment type="cofactor">
    <cofactor evidence="19">
        <name>[2Fe-2S] cluster</name>
        <dbReference type="ChEBI" id="CHEBI:190135"/>
    </cofactor>
    <text evidence="19">Binds 1 [2Fe-2S] cluster per subunit.</text>
</comment>
<comment type="subunit">
    <text evidence="3 20">The main subunits of complex b-c1 are: cytochrome b, cytochrome c1 and the Rieske protein.</text>
</comment>
<evidence type="ECO:0000256" key="16">
    <source>
        <dbReference type="ARBA" id="ARBA00023136"/>
    </source>
</evidence>
<evidence type="ECO:0000256" key="6">
    <source>
        <dbReference type="ARBA" id="ARBA00022448"/>
    </source>
</evidence>
<dbReference type="GO" id="GO:0005886">
    <property type="term" value="C:plasma membrane"/>
    <property type="evidence" value="ECO:0007669"/>
    <property type="project" value="UniProtKB-SubCell"/>
</dbReference>
<evidence type="ECO:0000259" key="22">
    <source>
        <dbReference type="PROSITE" id="PS51296"/>
    </source>
</evidence>
<reference evidence="23 24" key="1">
    <citation type="submission" date="2016-03" db="EMBL/GenBank/DDBJ databases">
        <title>Draft genome sequence of Gluconobacter cerinus strain CECT 9110.</title>
        <authorList>
            <person name="Sainz F."/>
            <person name="Mas A."/>
            <person name="Torija M.J."/>
        </authorList>
    </citation>
    <scope>NUCLEOTIDE SEQUENCE [LARGE SCALE GENOMIC DNA]</scope>
    <source>
        <strain evidence="23 24">CECT 9110</strain>
    </source>
</reference>
<evidence type="ECO:0000256" key="12">
    <source>
        <dbReference type="ARBA" id="ARBA00022982"/>
    </source>
</evidence>
<keyword evidence="15" id="KW-0411">Iron-sulfur</keyword>
<protein>
    <recommendedName>
        <fullName evidence="5 19">Ubiquinol-cytochrome c reductase iron-sulfur subunit</fullName>
        <ecNumber evidence="4 19">7.1.1.8</ecNumber>
    </recommendedName>
</protein>
<dbReference type="Pfam" id="PF10399">
    <property type="entry name" value="UCR_Fe-S_N"/>
    <property type="match status" value="1"/>
</dbReference>
<dbReference type="PATRIC" id="fig|38307.3.peg.1657"/>
<feature type="region of interest" description="Disordered" evidence="21">
    <location>
        <begin position="1"/>
        <end position="22"/>
    </location>
</feature>
<dbReference type="Pfam" id="PF00355">
    <property type="entry name" value="Rieske"/>
    <property type="match status" value="1"/>
</dbReference>
<dbReference type="Gene3D" id="1.20.5.510">
    <property type="entry name" value="Single helix bin"/>
    <property type="match status" value="1"/>
</dbReference>
<accession>A0A1B6VKS3</accession>
<evidence type="ECO:0000256" key="18">
    <source>
        <dbReference type="ARBA" id="ARBA00029351"/>
    </source>
</evidence>
<evidence type="ECO:0000256" key="20">
    <source>
        <dbReference type="RuleBase" id="RU004497"/>
    </source>
</evidence>
<keyword evidence="14" id="KW-0408">Iron</keyword>
<sequence>MTQHDAPPSSSQQGLEEENHPRRRDVLATVTLGMGCAGACALAYPFLNSLNGTQSSRIGEDDTVEVDCSKLASGQQLVVTWRGWPVFVQRRTPEMLASLRVPELAHRLRDPESKMHQQPQDAINWHRSVVPEIGVLIGICTHLGCVPSFDAPSSGDRSGKYACPCHGSQFDIAGRAYKDAPAPYNLPVPPVTIISDQHLLIGKSKGDPDFDIATIQQI</sequence>
<evidence type="ECO:0000256" key="9">
    <source>
        <dbReference type="ARBA" id="ARBA00022714"/>
    </source>
</evidence>
<evidence type="ECO:0000256" key="4">
    <source>
        <dbReference type="ARBA" id="ARBA00012951"/>
    </source>
</evidence>
<dbReference type="RefSeq" id="WP_064274358.1">
    <property type="nucleotide sequence ID" value="NZ_LUTU01000007.1"/>
</dbReference>
<dbReference type="PROSITE" id="PS51296">
    <property type="entry name" value="RIESKE"/>
    <property type="match status" value="1"/>
</dbReference>
<evidence type="ECO:0000313" key="23">
    <source>
        <dbReference type="EMBL" id="OAJ67567.1"/>
    </source>
</evidence>
<evidence type="ECO:0000256" key="11">
    <source>
        <dbReference type="ARBA" id="ARBA00022967"/>
    </source>
</evidence>
<dbReference type="InterPro" id="IPR017941">
    <property type="entry name" value="Rieske_2Fe-2S"/>
</dbReference>
<keyword evidence="9" id="KW-0001">2Fe-2S</keyword>
<dbReference type="InterPro" id="IPR005805">
    <property type="entry name" value="Rieske_Fe-S_prot_C"/>
</dbReference>
<keyword evidence="12 19" id="KW-0249">Electron transport</keyword>
<dbReference type="PRINTS" id="PR00162">
    <property type="entry name" value="RIESKE"/>
</dbReference>
<dbReference type="GO" id="GO:0008121">
    <property type="term" value="F:quinol-cytochrome-c reductase activity"/>
    <property type="evidence" value="ECO:0007669"/>
    <property type="project" value="UniProtKB-EC"/>
</dbReference>
<evidence type="ECO:0000256" key="2">
    <source>
        <dbReference type="ARBA" id="ARBA00004162"/>
    </source>
</evidence>
<dbReference type="SUPFAM" id="SSF50022">
    <property type="entry name" value="ISP domain"/>
    <property type="match status" value="1"/>
</dbReference>
<keyword evidence="7" id="KW-1003">Cell membrane</keyword>
<name>A0A1B6VKS3_9PROT</name>
<evidence type="ECO:0000256" key="13">
    <source>
        <dbReference type="ARBA" id="ARBA00022989"/>
    </source>
</evidence>
<dbReference type="NCBIfam" id="TIGR01416">
    <property type="entry name" value="Rieske_proteo"/>
    <property type="match status" value="1"/>
</dbReference>
<dbReference type="EC" id="7.1.1.8" evidence="4 19"/>
<keyword evidence="10" id="KW-0479">Metal-binding</keyword>
<evidence type="ECO:0000256" key="7">
    <source>
        <dbReference type="ARBA" id="ARBA00022475"/>
    </source>
</evidence>
<evidence type="ECO:0000256" key="15">
    <source>
        <dbReference type="ARBA" id="ARBA00023014"/>
    </source>
</evidence>
<keyword evidence="16" id="KW-0472">Membrane</keyword>
<evidence type="ECO:0000256" key="21">
    <source>
        <dbReference type="SAM" id="MobiDB-lite"/>
    </source>
</evidence>
<proteinExistence type="predicted"/>
<dbReference type="CDD" id="cd03470">
    <property type="entry name" value="Rieske_cytochrome_bc1"/>
    <property type="match status" value="1"/>
</dbReference>
<keyword evidence="8" id="KW-0812">Transmembrane</keyword>
<evidence type="ECO:0000256" key="3">
    <source>
        <dbReference type="ARBA" id="ARBA00011649"/>
    </source>
</evidence>